<dbReference type="PANTHER" id="PTHR23505:SF79">
    <property type="entry name" value="PROTEIN SPINSTER"/>
    <property type="match status" value="1"/>
</dbReference>
<accession>A0A7L9FH07</accession>
<feature type="transmembrane region" description="Helical" evidence="6">
    <location>
        <begin position="168"/>
        <end position="186"/>
    </location>
</feature>
<dbReference type="PANTHER" id="PTHR23505">
    <property type="entry name" value="SPINSTER"/>
    <property type="match status" value="1"/>
</dbReference>
<dbReference type="RefSeq" id="WP_192818574.1">
    <property type="nucleotide sequence ID" value="NZ_CP062310.1"/>
</dbReference>
<feature type="transmembrane region" description="Helical" evidence="6">
    <location>
        <begin position="319"/>
        <end position="340"/>
    </location>
</feature>
<evidence type="ECO:0000313" key="8">
    <source>
        <dbReference type="EMBL" id="QOJ78602.1"/>
    </source>
</evidence>
<dbReference type="InParanoid" id="A0A7L9FH07"/>
<feature type="domain" description="Major facilitator superfamily (MFS) profile" evidence="7">
    <location>
        <begin position="8"/>
        <end position="424"/>
    </location>
</feature>
<keyword evidence="2" id="KW-0813">Transport</keyword>
<name>A0A7L9FH07_9CREN</name>
<dbReference type="GO" id="GO:0022857">
    <property type="term" value="F:transmembrane transporter activity"/>
    <property type="evidence" value="ECO:0007669"/>
    <property type="project" value="InterPro"/>
</dbReference>
<dbReference type="InterPro" id="IPR044770">
    <property type="entry name" value="MFS_spinster-like"/>
</dbReference>
<feature type="transmembrane region" description="Helical" evidence="6">
    <location>
        <begin position="107"/>
        <end position="129"/>
    </location>
</feature>
<reference evidence="8 9" key="1">
    <citation type="submission" date="2020-10" db="EMBL/GenBank/DDBJ databases">
        <title>Thermofilum lucidum 3507LT sp. nov. a novel member of Thermofilaceae family isolated from Chile hot spring, and proposal of description order Thermofilales.</title>
        <authorList>
            <person name="Zayulina K.S."/>
            <person name="Elcheninov A.G."/>
            <person name="Toshchakov S.V."/>
            <person name="Kublanov I.V."/>
        </authorList>
    </citation>
    <scope>NUCLEOTIDE SEQUENCE [LARGE SCALE GENOMIC DNA]</scope>
    <source>
        <strain evidence="8 9">3507LT</strain>
    </source>
</reference>
<dbReference type="Gene3D" id="1.20.1250.20">
    <property type="entry name" value="MFS general substrate transporter like domains"/>
    <property type="match status" value="1"/>
</dbReference>
<dbReference type="Proteomes" id="UP000594121">
    <property type="component" value="Chromosome"/>
</dbReference>
<feature type="transmembrane region" description="Helical" evidence="6">
    <location>
        <begin position="7"/>
        <end position="29"/>
    </location>
</feature>
<gene>
    <name evidence="8" type="ORF">IG193_07545</name>
</gene>
<evidence type="ECO:0000256" key="2">
    <source>
        <dbReference type="ARBA" id="ARBA00022448"/>
    </source>
</evidence>
<evidence type="ECO:0000256" key="5">
    <source>
        <dbReference type="ARBA" id="ARBA00023136"/>
    </source>
</evidence>
<dbReference type="FunCoup" id="A0A7L9FH07">
    <property type="interactions" value="9"/>
</dbReference>
<dbReference type="GO" id="GO:0016020">
    <property type="term" value="C:membrane"/>
    <property type="evidence" value="ECO:0007669"/>
    <property type="project" value="UniProtKB-SubCell"/>
</dbReference>
<keyword evidence="5 6" id="KW-0472">Membrane</keyword>
<feature type="transmembrane region" description="Helical" evidence="6">
    <location>
        <begin position="292"/>
        <end position="313"/>
    </location>
</feature>
<proteinExistence type="predicted"/>
<dbReference type="PROSITE" id="PS50850">
    <property type="entry name" value="MFS"/>
    <property type="match status" value="1"/>
</dbReference>
<evidence type="ECO:0000313" key="9">
    <source>
        <dbReference type="Proteomes" id="UP000594121"/>
    </source>
</evidence>
<evidence type="ECO:0000256" key="6">
    <source>
        <dbReference type="SAM" id="Phobius"/>
    </source>
</evidence>
<protein>
    <submittedName>
        <fullName evidence="8">MFS transporter</fullName>
    </submittedName>
</protein>
<feature type="transmembrane region" description="Helical" evidence="6">
    <location>
        <begin position="218"/>
        <end position="241"/>
    </location>
</feature>
<dbReference type="GeneID" id="59149739"/>
<keyword evidence="4 6" id="KW-1133">Transmembrane helix</keyword>
<dbReference type="Pfam" id="PF07690">
    <property type="entry name" value="MFS_1"/>
    <property type="match status" value="1"/>
</dbReference>
<dbReference type="InterPro" id="IPR036259">
    <property type="entry name" value="MFS_trans_sf"/>
</dbReference>
<keyword evidence="3 6" id="KW-0812">Transmembrane</keyword>
<feature type="transmembrane region" description="Helical" evidence="6">
    <location>
        <begin position="393"/>
        <end position="416"/>
    </location>
</feature>
<comment type="subcellular location">
    <subcellularLocation>
        <location evidence="1">Membrane</location>
        <topology evidence="1">Multi-pass membrane protein</topology>
    </subcellularLocation>
</comment>
<dbReference type="SUPFAM" id="SSF103473">
    <property type="entry name" value="MFS general substrate transporter"/>
    <property type="match status" value="1"/>
</dbReference>
<organism evidence="8 9">
    <name type="scientific">Infirmifilum lucidum</name>
    <dbReference type="NCBI Taxonomy" id="2776706"/>
    <lineage>
        <taxon>Archaea</taxon>
        <taxon>Thermoproteota</taxon>
        <taxon>Thermoprotei</taxon>
        <taxon>Thermofilales</taxon>
        <taxon>Thermofilaceae</taxon>
        <taxon>Infirmifilum</taxon>
    </lineage>
</organism>
<dbReference type="EMBL" id="CP062310">
    <property type="protein sequence ID" value="QOJ78602.1"/>
    <property type="molecule type" value="Genomic_DNA"/>
</dbReference>
<dbReference type="InterPro" id="IPR011701">
    <property type="entry name" value="MFS"/>
</dbReference>
<dbReference type="AlphaFoldDB" id="A0A7L9FH07"/>
<dbReference type="InterPro" id="IPR020846">
    <property type="entry name" value="MFS_dom"/>
</dbReference>
<feature type="transmembrane region" description="Helical" evidence="6">
    <location>
        <begin position="253"/>
        <end position="272"/>
    </location>
</feature>
<feature type="transmembrane region" description="Helical" evidence="6">
    <location>
        <begin position="141"/>
        <end position="162"/>
    </location>
</feature>
<evidence type="ECO:0000256" key="1">
    <source>
        <dbReference type="ARBA" id="ARBA00004141"/>
    </source>
</evidence>
<evidence type="ECO:0000256" key="4">
    <source>
        <dbReference type="ARBA" id="ARBA00022989"/>
    </source>
</evidence>
<feature type="transmembrane region" description="Helical" evidence="6">
    <location>
        <begin position="83"/>
        <end position="101"/>
    </location>
</feature>
<keyword evidence="9" id="KW-1185">Reference proteome</keyword>
<evidence type="ECO:0000256" key="3">
    <source>
        <dbReference type="ARBA" id="ARBA00022692"/>
    </source>
</evidence>
<feature type="transmembrane region" description="Helical" evidence="6">
    <location>
        <begin position="49"/>
        <end position="71"/>
    </location>
</feature>
<sequence length="425" mass="46233">MSGRRSIGLVIASLSLLVLSYFMGYYMLNPIMRTLHEEGLIPGATEEEWRYYGGLVATALQGVGLVLSFAWGVLADKYGRRQVIFLLALIMGAGMILVSTATNYTQLLSFFLLFGVGYVGVGPAIYAFISDAVPPESRGRGYASYYVSSVLAMIVAIITAGVLLPWRFAYTISGALVLVTATILYFSSRGITVGFSEAGREIRTYKFREALPSLKKKTVLLVLLMIVPWTIPWGMLSVWSIDYIQTRWGVTKGTASLVIALATLSIAIGHIVGGSLSDRLVKRGDLGGRTKVSILGVALGYVAMLSMICYPYPHGDANFTALLLPASLAVFGMTFTTFAYPNINTILSEVVVPEHRGTVFAVYSILNNLGWTLGPTFYPWLMGALFKTGDVVVSMTLAASATVSLWLLALLMWVLIHKFYPGDKI</sequence>
<feature type="transmembrane region" description="Helical" evidence="6">
    <location>
        <begin position="360"/>
        <end position="381"/>
    </location>
</feature>
<dbReference type="KEGG" id="thel:IG193_07545"/>
<evidence type="ECO:0000259" key="7">
    <source>
        <dbReference type="PROSITE" id="PS50850"/>
    </source>
</evidence>